<evidence type="ECO:0000256" key="1">
    <source>
        <dbReference type="SAM" id="Phobius"/>
    </source>
</evidence>
<keyword evidence="1" id="KW-1133">Transmembrane helix</keyword>
<reference evidence="3 4" key="1">
    <citation type="journal article" date="2019" name="Microorganisms">
        <title>Genome Insights into the Novel Species Microvirga brassicacearum, a Rapeseed Endophyte with Biotechnological Potential.</title>
        <authorList>
            <person name="Jimenez-Gomez A."/>
            <person name="Saati-Santamaria Z."/>
            <person name="Igual J.M."/>
            <person name="Rivas R."/>
            <person name="Mateos P.F."/>
            <person name="Garcia-Fraile P."/>
        </authorList>
    </citation>
    <scope>NUCLEOTIDE SEQUENCE [LARGE SCALE GENOMIC DNA]</scope>
    <source>
        <strain evidence="3 4">CDVBN77</strain>
    </source>
</reference>
<gene>
    <name evidence="3" type="ORF">FEZ63_00735</name>
</gene>
<evidence type="ECO:0000313" key="4">
    <source>
        <dbReference type="Proteomes" id="UP000325684"/>
    </source>
</evidence>
<feature type="domain" description="DUF1468" evidence="2">
    <location>
        <begin position="17"/>
        <end position="149"/>
    </location>
</feature>
<feature type="transmembrane region" description="Helical" evidence="1">
    <location>
        <begin position="16"/>
        <end position="36"/>
    </location>
</feature>
<dbReference type="AlphaFoldDB" id="A0A5N3PIS1"/>
<feature type="transmembrane region" description="Helical" evidence="1">
    <location>
        <begin position="48"/>
        <end position="70"/>
    </location>
</feature>
<proteinExistence type="predicted"/>
<dbReference type="Proteomes" id="UP000325684">
    <property type="component" value="Unassembled WGS sequence"/>
</dbReference>
<feature type="transmembrane region" description="Helical" evidence="1">
    <location>
        <begin position="126"/>
        <end position="147"/>
    </location>
</feature>
<keyword evidence="1" id="KW-0812">Transmembrane</keyword>
<feature type="transmembrane region" description="Helical" evidence="1">
    <location>
        <begin position="85"/>
        <end position="114"/>
    </location>
</feature>
<name>A0A5N3PIS1_9HYPH</name>
<comment type="caution">
    <text evidence="3">The sequence shown here is derived from an EMBL/GenBank/DDBJ whole genome shotgun (WGS) entry which is preliminary data.</text>
</comment>
<accession>A0A5N3PIS1</accession>
<dbReference type="OrthoDB" id="5186924at2"/>
<dbReference type="EMBL" id="VCMV01000002">
    <property type="protein sequence ID" value="KAB0269618.1"/>
    <property type="molecule type" value="Genomic_DNA"/>
</dbReference>
<dbReference type="InterPro" id="IPR009936">
    <property type="entry name" value="DUF1468"/>
</dbReference>
<keyword evidence="1" id="KW-0472">Membrane</keyword>
<protein>
    <submittedName>
        <fullName evidence="3">Tripartite tricarboxylate transporter TctB family protein</fullName>
    </submittedName>
</protein>
<evidence type="ECO:0000259" key="2">
    <source>
        <dbReference type="Pfam" id="PF07331"/>
    </source>
</evidence>
<keyword evidence="4" id="KW-1185">Reference proteome</keyword>
<evidence type="ECO:0000313" key="3">
    <source>
        <dbReference type="EMBL" id="KAB0269618.1"/>
    </source>
</evidence>
<sequence length="154" mass="16331">MAVRSTFGRTGNHPDILAGLVFIVVGALGLWAGRDLRVGAAAMMGPGYLPLIISSLIVFIGLIVTIMGLVRDNERLDVIRLRPLLIILVAVAGFAYAAESLGFILAAIWLIGVGSMADRETRLREVAASIVVLTTFGILVFIVGLGVQMKLGPF</sequence>
<organism evidence="3 4">
    <name type="scientific">Microvirga brassicacearum</name>
    <dbReference type="NCBI Taxonomy" id="2580413"/>
    <lineage>
        <taxon>Bacteria</taxon>
        <taxon>Pseudomonadati</taxon>
        <taxon>Pseudomonadota</taxon>
        <taxon>Alphaproteobacteria</taxon>
        <taxon>Hyphomicrobiales</taxon>
        <taxon>Methylobacteriaceae</taxon>
        <taxon>Microvirga</taxon>
    </lineage>
</organism>
<dbReference type="Pfam" id="PF07331">
    <property type="entry name" value="TctB"/>
    <property type="match status" value="1"/>
</dbReference>